<sequence length="181" mass="20456">MNTEPGRTWLKGQDDIAERRRVLEELLYDFEDFLDLESFDSSRFAEDSHNSGPGVSTIASIASFAAAINTSTSTASETRLPARTSAAVGKRQPGERQFLVISRRCPAAETDCDQELTRVIRWSDAAPEFVRRQARCLRHSILARVRILIRQSRCDKHDCLGNHQRQGKSVNHRPPMFSGRN</sequence>
<organism evidence="2 3">
    <name type="scientific">Colletotrichum tanaceti</name>
    <dbReference type="NCBI Taxonomy" id="1306861"/>
    <lineage>
        <taxon>Eukaryota</taxon>
        <taxon>Fungi</taxon>
        <taxon>Dikarya</taxon>
        <taxon>Ascomycota</taxon>
        <taxon>Pezizomycotina</taxon>
        <taxon>Sordariomycetes</taxon>
        <taxon>Hypocreomycetidae</taxon>
        <taxon>Glomerellales</taxon>
        <taxon>Glomerellaceae</taxon>
        <taxon>Colletotrichum</taxon>
        <taxon>Colletotrichum destructivum species complex</taxon>
    </lineage>
</organism>
<proteinExistence type="predicted"/>
<dbReference type="AlphaFoldDB" id="A0A4U6XBC2"/>
<feature type="region of interest" description="Disordered" evidence="1">
    <location>
        <begin position="160"/>
        <end position="181"/>
    </location>
</feature>
<dbReference type="Proteomes" id="UP000310108">
    <property type="component" value="Unassembled WGS sequence"/>
</dbReference>
<dbReference type="EMBL" id="PJEX01000239">
    <property type="protein sequence ID" value="TKW52429.1"/>
    <property type="molecule type" value="Genomic_DNA"/>
</dbReference>
<accession>A0A4U6XBC2</accession>
<name>A0A4U6XBC2_9PEZI</name>
<reference evidence="2 3" key="1">
    <citation type="journal article" date="2019" name="PLoS ONE">
        <title>Comparative genome analysis indicates high evolutionary potential of pathogenicity genes in Colletotrichum tanaceti.</title>
        <authorList>
            <person name="Lelwala R.V."/>
            <person name="Korhonen P.K."/>
            <person name="Young N.D."/>
            <person name="Scott J.B."/>
            <person name="Ades P.A."/>
            <person name="Gasser R.B."/>
            <person name="Taylor P.W.J."/>
        </authorList>
    </citation>
    <scope>NUCLEOTIDE SEQUENCE [LARGE SCALE GENOMIC DNA]</scope>
    <source>
        <strain evidence="2">BRIP57314</strain>
    </source>
</reference>
<evidence type="ECO:0000313" key="2">
    <source>
        <dbReference type="EMBL" id="TKW52429.1"/>
    </source>
</evidence>
<comment type="caution">
    <text evidence="2">The sequence shown here is derived from an EMBL/GenBank/DDBJ whole genome shotgun (WGS) entry which is preliminary data.</text>
</comment>
<evidence type="ECO:0000256" key="1">
    <source>
        <dbReference type="SAM" id="MobiDB-lite"/>
    </source>
</evidence>
<gene>
    <name evidence="2" type="ORF">CTA1_2332</name>
</gene>
<keyword evidence="3" id="KW-1185">Reference proteome</keyword>
<evidence type="ECO:0000313" key="3">
    <source>
        <dbReference type="Proteomes" id="UP000310108"/>
    </source>
</evidence>
<protein>
    <submittedName>
        <fullName evidence="2">Uncharacterized protein</fullName>
    </submittedName>
</protein>